<feature type="transmembrane region" description="Helical" evidence="5">
    <location>
        <begin position="348"/>
        <end position="367"/>
    </location>
</feature>
<evidence type="ECO:0000313" key="8">
    <source>
        <dbReference type="Proteomes" id="UP001500212"/>
    </source>
</evidence>
<protein>
    <submittedName>
        <fullName evidence="7">MFS transporter</fullName>
    </submittedName>
</protein>
<feature type="domain" description="Major facilitator superfamily (MFS) profile" evidence="6">
    <location>
        <begin position="1"/>
        <end position="374"/>
    </location>
</feature>
<dbReference type="InterPro" id="IPR020846">
    <property type="entry name" value="MFS_dom"/>
</dbReference>
<feature type="transmembrane region" description="Helical" evidence="5">
    <location>
        <begin position="128"/>
        <end position="150"/>
    </location>
</feature>
<keyword evidence="2 5" id="KW-0812">Transmembrane</keyword>
<gene>
    <name evidence="7" type="ORF">GCM10023195_64690</name>
</gene>
<feature type="transmembrane region" description="Helical" evidence="5">
    <location>
        <begin position="93"/>
        <end position="116"/>
    </location>
</feature>
<dbReference type="InterPro" id="IPR052714">
    <property type="entry name" value="MFS_Exporter"/>
</dbReference>
<keyword evidence="3 5" id="KW-1133">Transmembrane helix</keyword>
<evidence type="ECO:0000256" key="2">
    <source>
        <dbReference type="ARBA" id="ARBA00022692"/>
    </source>
</evidence>
<dbReference type="Pfam" id="PF07690">
    <property type="entry name" value="MFS_1"/>
    <property type="match status" value="1"/>
</dbReference>
<reference evidence="8" key="1">
    <citation type="journal article" date="2019" name="Int. J. Syst. Evol. Microbiol.">
        <title>The Global Catalogue of Microorganisms (GCM) 10K type strain sequencing project: providing services to taxonomists for standard genome sequencing and annotation.</title>
        <authorList>
            <consortium name="The Broad Institute Genomics Platform"/>
            <consortium name="The Broad Institute Genome Sequencing Center for Infectious Disease"/>
            <person name="Wu L."/>
            <person name="Ma J."/>
        </authorList>
    </citation>
    <scope>NUCLEOTIDE SEQUENCE [LARGE SCALE GENOMIC DNA]</scope>
    <source>
        <strain evidence="8">JCM 17938</strain>
    </source>
</reference>
<feature type="transmembrane region" description="Helical" evidence="5">
    <location>
        <begin position="257"/>
        <end position="278"/>
    </location>
</feature>
<feature type="transmembrane region" description="Helical" evidence="5">
    <location>
        <begin position="219"/>
        <end position="245"/>
    </location>
</feature>
<evidence type="ECO:0000259" key="6">
    <source>
        <dbReference type="PROSITE" id="PS50850"/>
    </source>
</evidence>
<dbReference type="InterPro" id="IPR036259">
    <property type="entry name" value="MFS_trans_sf"/>
</dbReference>
<feature type="transmembrane region" description="Helical" evidence="5">
    <location>
        <begin position="69"/>
        <end position="87"/>
    </location>
</feature>
<dbReference type="EMBL" id="BAABHJ010000027">
    <property type="protein sequence ID" value="GAA4614778.1"/>
    <property type="molecule type" value="Genomic_DNA"/>
</dbReference>
<dbReference type="PANTHER" id="PTHR23531">
    <property type="entry name" value="QUINOLENE RESISTANCE PROTEIN NORA"/>
    <property type="match status" value="1"/>
</dbReference>
<comment type="subcellular location">
    <subcellularLocation>
        <location evidence="1">Cell membrane</location>
        <topology evidence="1">Multi-pass membrane protein</topology>
    </subcellularLocation>
</comment>
<accession>A0ABP8TUV1</accession>
<evidence type="ECO:0000256" key="3">
    <source>
        <dbReference type="ARBA" id="ARBA00022989"/>
    </source>
</evidence>
<feature type="transmembrane region" description="Helical" evidence="5">
    <location>
        <begin position="156"/>
        <end position="174"/>
    </location>
</feature>
<dbReference type="PANTHER" id="PTHR23531:SF1">
    <property type="entry name" value="QUINOLENE RESISTANCE PROTEIN NORA"/>
    <property type="match status" value="1"/>
</dbReference>
<dbReference type="SUPFAM" id="SSF103473">
    <property type="entry name" value="MFS general substrate transporter"/>
    <property type="match status" value="1"/>
</dbReference>
<organism evidence="7 8">
    <name type="scientific">Actinoallomurus liliacearum</name>
    <dbReference type="NCBI Taxonomy" id="1080073"/>
    <lineage>
        <taxon>Bacteria</taxon>
        <taxon>Bacillati</taxon>
        <taxon>Actinomycetota</taxon>
        <taxon>Actinomycetes</taxon>
        <taxon>Streptosporangiales</taxon>
        <taxon>Thermomonosporaceae</taxon>
        <taxon>Actinoallomurus</taxon>
    </lineage>
</organism>
<dbReference type="InterPro" id="IPR011701">
    <property type="entry name" value="MFS"/>
</dbReference>
<feature type="transmembrane region" description="Helical" evidence="5">
    <location>
        <begin position="315"/>
        <end position="336"/>
    </location>
</feature>
<evidence type="ECO:0000313" key="7">
    <source>
        <dbReference type="EMBL" id="GAA4614778.1"/>
    </source>
</evidence>
<dbReference type="Proteomes" id="UP001500212">
    <property type="component" value="Unassembled WGS sequence"/>
</dbReference>
<evidence type="ECO:0000256" key="4">
    <source>
        <dbReference type="ARBA" id="ARBA00023136"/>
    </source>
</evidence>
<feature type="transmembrane region" description="Helical" evidence="5">
    <location>
        <begin position="37"/>
        <end position="57"/>
    </location>
</feature>
<dbReference type="Gene3D" id="1.20.1250.20">
    <property type="entry name" value="MFS general substrate transporter like domains"/>
    <property type="match status" value="1"/>
</dbReference>
<comment type="caution">
    <text evidence="7">The sequence shown here is derived from an EMBL/GenBank/DDBJ whole genome shotgun (WGS) entry which is preliminary data.</text>
</comment>
<name>A0ABP8TUV1_9ACTN</name>
<keyword evidence="4 5" id="KW-0472">Membrane</keyword>
<sequence>MPVARLWLAVLCGYLALGATLQELPIYVSDRFHQPAFTVGIVVGLAFAGTAVARPFAGRAADAGRSRPIVMAGGVLTTVAGVGHLLAPDVGTLLLARLVMGVGEAALFSGCLPWVLTGVDASRRARIAGWFGLSMWGGLSAGPLLAAAAASAGGTAAVWSAVVALPIVSTLLVASTRRPSGPKAPLSIRGRRDLIPAGVGGPGAMLGLAAYGYGTLTALLVLFLATPGVGGREAGLAVFSVSFLLTRAVGSPLIDRYGGLAAARCVLLVEAGGLVLLANAASETVALLAVAVTGVGLGLIYPATTKLTLHRAGALTPGAAVGAMTSFWDLGILAAGPVGGLIAGHAGFRPAFAVGAGAAALAFALTVTGTRSRSSREASSAREDASRA</sequence>
<evidence type="ECO:0000256" key="1">
    <source>
        <dbReference type="ARBA" id="ARBA00004651"/>
    </source>
</evidence>
<feature type="transmembrane region" description="Helical" evidence="5">
    <location>
        <begin position="194"/>
        <end position="213"/>
    </location>
</feature>
<feature type="transmembrane region" description="Helical" evidence="5">
    <location>
        <begin position="284"/>
        <end position="303"/>
    </location>
</feature>
<proteinExistence type="predicted"/>
<keyword evidence="8" id="KW-1185">Reference proteome</keyword>
<dbReference type="PROSITE" id="PS50850">
    <property type="entry name" value="MFS"/>
    <property type="match status" value="1"/>
</dbReference>
<evidence type="ECO:0000256" key="5">
    <source>
        <dbReference type="SAM" id="Phobius"/>
    </source>
</evidence>